<dbReference type="InterPro" id="IPR013783">
    <property type="entry name" value="Ig-like_fold"/>
</dbReference>
<dbReference type="InterPro" id="IPR050952">
    <property type="entry name" value="TRIM-NHL_E3_ligases"/>
</dbReference>
<feature type="repeat" description="NHL" evidence="9">
    <location>
        <begin position="473"/>
        <end position="516"/>
    </location>
</feature>
<evidence type="ECO:0000256" key="1">
    <source>
        <dbReference type="ARBA" id="ARBA00008518"/>
    </source>
</evidence>
<dbReference type="Gene3D" id="2.120.10.30">
    <property type="entry name" value="TolB, C-terminal domain"/>
    <property type="match status" value="2"/>
</dbReference>
<dbReference type="SUPFAM" id="SSF81296">
    <property type="entry name" value="E set domains"/>
    <property type="match status" value="1"/>
</dbReference>
<dbReference type="PANTHER" id="PTHR24104">
    <property type="entry name" value="E3 UBIQUITIN-PROTEIN LIGASE NHLRC1-RELATED"/>
    <property type="match status" value="1"/>
</dbReference>
<dbReference type="PROSITE" id="PS00518">
    <property type="entry name" value="ZF_RING_1"/>
    <property type="match status" value="1"/>
</dbReference>
<dbReference type="InterPro" id="IPR000315">
    <property type="entry name" value="Znf_B-box"/>
</dbReference>
<feature type="domain" description="B box-type" evidence="12">
    <location>
        <begin position="153"/>
        <end position="196"/>
    </location>
</feature>
<dbReference type="Pfam" id="PF00643">
    <property type="entry name" value="zf-B_box"/>
    <property type="match status" value="1"/>
</dbReference>
<keyword evidence="10" id="KW-0175">Coiled coil</keyword>
<feature type="repeat" description="NHL" evidence="9">
    <location>
        <begin position="656"/>
        <end position="699"/>
    </location>
</feature>
<comment type="caution">
    <text evidence="13">The sequence shown here is derived from an EMBL/GenBank/DDBJ whole genome shotgun (WGS) entry which is preliminary data.</text>
</comment>
<dbReference type="Gene3D" id="3.30.40.10">
    <property type="entry name" value="Zinc/RING finger domain, C3HC4 (zinc finger)"/>
    <property type="match status" value="1"/>
</dbReference>
<feature type="repeat" description="NHL" evidence="9">
    <location>
        <begin position="520"/>
        <end position="563"/>
    </location>
</feature>
<keyword evidence="14" id="KW-1185">Reference proteome</keyword>
<keyword evidence="4" id="KW-0677">Repeat</keyword>
<dbReference type="CDD" id="cd19757">
    <property type="entry name" value="Bbox1"/>
    <property type="match status" value="1"/>
</dbReference>
<keyword evidence="3" id="KW-0479">Metal-binding</keyword>
<evidence type="ECO:0000256" key="8">
    <source>
        <dbReference type="PROSITE-ProRule" id="PRU00087"/>
    </source>
</evidence>
<dbReference type="InterPro" id="IPR001298">
    <property type="entry name" value="Filamin/ABP280_rpt"/>
</dbReference>
<dbReference type="InterPro" id="IPR017907">
    <property type="entry name" value="Znf_RING_CS"/>
</dbReference>
<evidence type="ECO:0000259" key="11">
    <source>
        <dbReference type="PROSITE" id="PS50089"/>
    </source>
</evidence>
<evidence type="ECO:0000256" key="3">
    <source>
        <dbReference type="ARBA" id="ARBA00022723"/>
    </source>
</evidence>
<feature type="repeat" description="NHL" evidence="9">
    <location>
        <begin position="567"/>
        <end position="610"/>
    </location>
</feature>
<dbReference type="PROSITE" id="PS50089">
    <property type="entry name" value="ZF_RING_2"/>
    <property type="match status" value="1"/>
</dbReference>
<keyword evidence="6" id="KW-0862">Zinc</keyword>
<dbReference type="Pfam" id="PF00630">
    <property type="entry name" value="Filamin"/>
    <property type="match status" value="1"/>
</dbReference>
<dbReference type="PROSITE" id="PS50194">
    <property type="entry name" value="FILAMIN_REPEAT"/>
    <property type="match status" value="1"/>
</dbReference>
<dbReference type="PROSITE" id="PS50119">
    <property type="entry name" value="ZF_BBOX"/>
    <property type="match status" value="2"/>
</dbReference>
<feature type="repeat" description="Filamin" evidence="8">
    <location>
        <begin position="362"/>
        <end position="465"/>
    </location>
</feature>
<dbReference type="InterPro" id="IPR027370">
    <property type="entry name" value="Znf-RING_euk"/>
</dbReference>
<dbReference type="PANTHER" id="PTHR24104:SF25">
    <property type="entry name" value="PROTEIN LIN-41"/>
    <property type="match status" value="1"/>
</dbReference>
<keyword evidence="5 7" id="KW-0863">Zinc-finger</keyword>
<evidence type="ECO:0000256" key="4">
    <source>
        <dbReference type="ARBA" id="ARBA00022737"/>
    </source>
</evidence>
<evidence type="ECO:0000256" key="6">
    <source>
        <dbReference type="ARBA" id="ARBA00022833"/>
    </source>
</evidence>
<proteinExistence type="inferred from homology"/>
<evidence type="ECO:0008006" key="15">
    <source>
        <dbReference type="Google" id="ProtNLM"/>
    </source>
</evidence>
<reference evidence="13 14" key="1">
    <citation type="submission" date="2022-05" db="EMBL/GenBank/DDBJ databases">
        <authorList>
            <consortium name="Genoscope - CEA"/>
            <person name="William W."/>
        </authorList>
    </citation>
    <scope>NUCLEOTIDE SEQUENCE [LARGE SCALE GENOMIC DNA]</scope>
</reference>
<dbReference type="SUPFAM" id="SSF101898">
    <property type="entry name" value="NHL repeat"/>
    <property type="match status" value="1"/>
</dbReference>
<dbReference type="Gene3D" id="3.30.160.60">
    <property type="entry name" value="Classic Zinc Finger"/>
    <property type="match status" value="1"/>
</dbReference>
<dbReference type="InterPro" id="IPR013083">
    <property type="entry name" value="Znf_RING/FYVE/PHD"/>
</dbReference>
<dbReference type="EMBL" id="CALNXK010000195">
    <property type="protein sequence ID" value="CAH3174937.1"/>
    <property type="molecule type" value="Genomic_DNA"/>
</dbReference>
<dbReference type="SUPFAM" id="SSF57850">
    <property type="entry name" value="RING/U-box"/>
    <property type="match status" value="1"/>
</dbReference>
<dbReference type="PROSITE" id="PS51125">
    <property type="entry name" value="NHL"/>
    <property type="match status" value="5"/>
</dbReference>
<feature type="domain" description="B box-type" evidence="12">
    <location>
        <begin position="93"/>
        <end position="140"/>
    </location>
</feature>
<dbReference type="Pfam" id="PF13445">
    <property type="entry name" value="zf-RING_UBOX"/>
    <property type="match status" value="1"/>
</dbReference>
<evidence type="ECO:0000259" key="12">
    <source>
        <dbReference type="PROSITE" id="PS50119"/>
    </source>
</evidence>
<feature type="domain" description="RING-type" evidence="11">
    <location>
        <begin position="16"/>
        <end position="59"/>
    </location>
</feature>
<protein>
    <recommendedName>
        <fullName evidence="15">E3 ubiquitin-protein ligase TRIM71</fullName>
    </recommendedName>
</protein>
<dbReference type="InterPro" id="IPR014756">
    <property type="entry name" value="Ig_E-set"/>
</dbReference>
<evidence type="ECO:0000256" key="10">
    <source>
        <dbReference type="SAM" id="Coils"/>
    </source>
</evidence>
<dbReference type="SMART" id="SM00184">
    <property type="entry name" value="RING"/>
    <property type="match status" value="1"/>
</dbReference>
<keyword evidence="2" id="KW-0597">Phosphoprotein</keyword>
<evidence type="ECO:0000256" key="5">
    <source>
        <dbReference type="ARBA" id="ARBA00022771"/>
    </source>
</evidence>
<feature type="repeat" description="NHL" evidence="9">
    <location>
        <begin position="703"/>
        <end position="744"/>
    </location>
</feature>
<dbReference type="SUPFAM" id="SSF57845">
    <property type="entry name" value="B-box zinc-binding domain"/>
    <property type="match status" value="1"/>
</dbReference>
<dbReference type="Gene3D" id="2.60.40.10">
    <property type="entry name" value="Immunoglobulins"/>
    <property type="match status" value="1"/>
</dbReference>
<feature type="coiled-coil region" evidence="10">
    <location>
        <begin position="269"/>
        <end position="303"/>
    </location>
</feature>
<dbReference type="InterPro" id="IPR017868">
    <property type="entry name" value="Filamin/ABP280_repeat-like"/>
</dbReference>
<evidence type="ECO:0000256" key="7">
    <source>
        <dbReference type="PROSITE-ProRule" id="PRU00024"/>
    </source>
</evidence>
<dbReference type="InterPro" id="IPR001258">
    <property type="entry name" value="NHL_repeat"/>
</dbReference>
<evidence type="ECO:0000256" key="2">
    <source>
        <dbReference type="ARBA" id="ARBA00022553"/>
    </source>
</evidence>
<dbReference type="SMART" id="SM00557">
    <property type="entry name" value="IG_FLMN"/>
    <property type="match status" value="1"/>
</dbReference>
<name>A0ABN8RAL2_9CNID</name>
<evidence type="ECO:0000313" key="14">
    <source>
        <dbReference type="Proteomes" id="UP001159405"/>
    </source>
</evidence>
<dbReference type="Gene3D" id="4.10.830.40">
    <property type="match status" value="1"/>
</dbReference>
<gene>
    <name evidence="13" type="ORF">PLOB_00015595</name>
</gene>
<dbReference type="InterPro" id="IPR001841">
    <property type="entry name" value="Znf_RING"/>
</dbReference>
<organism evidence="13 14">
    <name type="scientific">Porites lobata</name>
    <dbReference type="NCBI Taxonomy" id="104759"/>
    <lineage>
        <taxon>Eukaryota</taxon>
        <taxon>Metazoa</taxon>
        <taxon>Cnidaria</taxon>
        <taxon>Anthozoa</taxon>
        <taxon>Hexacorallia</taxon>
        <taxon>Scleractinia</taxon>
        <taxon>Fungiina</taxon>
        <taxon>Poritidae</taxon>
        <taxon>Porites</taxon>
    </lineage>
</organism>
<dbReference type="Pfam" id="PF01436">
    <property type="entry name" value="NHL"/>
    <property type="match status" value="5"/>
</dbReference>
<evidence type="ECO:0000256" key="9">
    <source>
        <dbReference type="PROSITE-ProRule" id="PRU00504"/>
    </source>
</evidence>
<evidence type="ECO:0000313" key="13">
    <source>
        <dbReference type="EMBL" id="CAH3174937.1"/>
    </source>
</evidence>
<dbReference type="Proteomes" id="UP001159405">
    <property type="component" value="Unassembled WGS sequence"/>
</dbReference>
<comment type="similarity">
    <text evidence="1">Belongs to the TRIM/RBCC family.</text>
</comment>
<dbReference type="InterPro" id="IPR011042">
    <property type="entry name" value="6-blade_b-propeller_TolB-like"/>
</dbReference>
<dbReference type="SMART" id="SM00336">
    <property type="entry name" value="BBOX"/>
    <property type="match status" value="2"/>
</dbReference>
<sequence>MDLATLFYNLHEEVSCSVCSDLFTDPKQLSCLHSFCLKCLKGWYETCGGGDTIKCPKCQTLSRVPASGDLKDLPTSFYLNGLIDVLAIKECKKTQVKCGNCDKKNSEVSYCFQCCVFYCDQCAAAHNILRRNRGHRVLAIKEFQDKDLEDVLKRPVFCSRQDHREEELKYYCKECETALCQTCVTLDHGGHVLKLIKEEAESQKLEIKSVIERQKHNLELKMNVLTKLDKDSVDMIQQNEIVKRDAKRFADGLIKSIQAKLKNIITTAENQTKKSLESLKEKRSEIQHQINVMKSSLEEAEKRLKRSTTVDVVQLKKSLQTMFQKVDPIVHDSGSLQAFVFEKNQKMLDIVQGEEIGLLKEGYRTKARETLAEGEGLKEGTVGRKAQFNLITRNAERKQWYDERDRVTVKIKDEKGQNNVTEVQTNDNKDGMYNISYYPREQGTLKLLVKVNGKHIAGSPFNVIVKPFHFNPVLFFGQQGSGDGMFTYPVGVAVNDEDEIVVADQGNHRVQVFDSNGTFLRSFGRKGENDGEFKYPFGIAIDKDRKIFVADTNNHRIQILSWEGRHLDSFGSQGSLDSQLHHPWGLSLDSTGNLIVADAGHKLIKIFTPDGRFVMKIGGQGSFSFPIHCVQCGEYFIVSDSNEHCVKVFNREGHFLYKFGKKGEGDGEFNCPQFLSVTQSKHLLVCDRRNNRIQVFKVDGTFVQKFGLKGSNLGQFNEPFSLALLSNDQIVVSDKDNHRIQIFA</sequence>
<accession>A0ABN8RAL2</accession>